<protein>
    <submittedName>
        <fullName evidence="1">Uncharacterized protein</fullName>
    </submittedName>
</protein>
<gene>
    <name evidence="1" type="ORF">EVA_05174</name>
</gene>
<comment type="caution">
    <text evidence="1">The sequence shown here is derived from an EMBL/GenBank/DDBJ whole genome shotgun (WGS) entry which is preliminary data.</text>
</comment>
<feature type="non-terminal residue" evidence="1">
    <location>
        <position position="23"/>
    </location>
</feature>
<proteinExistence type="predicted"/>
<dbReference type="EMBL" id="AMCI01001082">
    <property type="protein sequence ID" value="EJX06719.1"/>
    <property type="molecule type" value="Genomic_DNA"/>
</dbReference>
<evidence type="ECO:0000313" key="1">
    <source>
        <dbReference type="EMBL" id="EJX06719.1"/>
    </source>
</evidence>
<accession>J9GHZ0</accession>
<sequence>MNTVNIVRCANSKPFGVALAMRK</sequence>
<organism evidence="1">
    <name type="scientific">gut metagenome</name>
    <dbReference type="NCBI Taxonomy" id="749906"/>
    <lineage>
        <taxon>unclassified sequences</taxon>
        <taxon>metagenomes</taxon>
        <taxon>organismal metagenomes</taxon>
    </lineage>
</organism>
<reference evidence="1" key="1">
    <citation type="journal article" date="2012" name="PLoS ONE">
        <title>Gene sets for utilization of primary and secondary nutrition supplies in the distal gut of endangered iberian lynx.</title>
        <authorList>
            <person name="Alcaide M."/>
            <person name="Messina E."/>
            <person name="Richter M."/>
            <person name="Bargiela R."/>
            <person name="Peplies J."/>
            <person name="Huws S.A."/>
            <person name="Newbold C.J."/>
            <person name="Golyshin P.N."/>
            <person name="Simon M.A."/>
            <person name="Lopez G."/>
            <person name="Yakimov M.M."/>
            <person name="Ferrer M."/>
        </authorList>
    </citation>
    <scope>NUCLEOTIDE SEQUENCE</scope>
</reference>
<name>J9GHZ0_9ZZZZ</name>
<dbReference type="AlphaFoldDB" id="J9GHZ0"/>